<dbReference type="EMBL" id="PYFT01000001">
    <property type="protein sequence ID" value="PSR54887.1"/>
    <property type="molecule type" value="Genomic_DNA"/>
</dbReference>
<feature type="chain" id="PRO_5015579200" evidence="1">
    <location>
        <begin position="24"/>
        <end position="399"/>
    </location>
</feature>
<keyword evidence="1" id="KW-0732">Signal</keyword>
<sequence>MKKLRILISLSLLISLLSCEVNKSDDNTPDPNVIVPAPADYTLAEAFPTLRFEMPVELTSPADETNRIFVVSQKGKIHVFPNQETVANAPVFLDLSTKIVSGGERGLLGLAFHPDFKTNGYFYVNYTRGNPLETVISQFKVSAADPNIADPNSEQVLLTYAQPYDNHNGGKIAFGNDGYLYIASGDGGSGGDPQNNAQNRQKLLGKILRIDVNATSGNLPYAIPADNPYKGNTEGFREEIYAYGLRNPWRFSFDRPTGTLWAGDVGQNNIEEISIIKKGGNYGWKIREGNTCYGAATCDSTGLEEPIWSYPQNTENGRSITGGFVCRDKNLTGLEGKYIYGDYVSGNIWALTFDNNTAVKNELITKVADGISSFGEDSQQGLYVVGHANGKIYKFTKKM</sequence>
<dbReference type="AlphaFoldDB" id="A0A2T2YHA1"/>
<dbReference type="PANTHER" id="PTHR19328:SF75">
    <property type="entry name" value="ALDOSE SUGAR DEHYDROGENASE YLII"/>
    <property type="match status" value="1"/>
</dbReference>
<proteinExistence type="predicted"/>
<dbReference type="InterPro" id="IPR012938">
    <property type="entry name" value="Glc/Sorbosone_DH"/>
</dbReference>
<dbReference type="SUPFAM" id="SSF50952">
    <property type="entry name" value="Soluble quinoprotein glucose dehydrogenase"/>
    <property type="match status" value="1"/>
</dbReference>
<evidence type="ECO:0000256" key="1">
    <source>
        <dbReference type="SAM" id="SignalP"/>
    </source>
</evidence>
<name>A0A2T2YHA1_9BACT</name>
<dbReference type="RefSeq" id="WP_106930984.1">
    <property type="nucleotide sequence ID" value="NZ_PYFT01000001.1"/>
</dbReference>
<keyword evidence="4" id="KW-1185">Reference proteome</keyword>
<organism evidence="3 4">
    <name type="scientific">Adhaeribacter arboris</name>
    <dbReference type="NCBI Taxonomy" id="2072846"/>
    <lineage>
        <taxon>Bacteria</taxon>
        <taxon>Pseudomonadati</taxon>
        <taxon>Bacteroidota</taxon>
        <taxon>Cytophagia</taxon>
        <taxon>Cytophagales</taxon>
        <taxon>Hymenobacteraceae</taxon>
        <taxon>Adhaeribacter</taxon>
    </lineage>
</organism>
<dbReference type="InterPro" id="IPR011041">
    <property type="entry name" value="Quinoprot_gluc/sorb_DH_b-prop"/>
</dbReference>
<dbReference type="OrthoDB" id="9770043at2"/>
<feature type="signal peptide" evidence="1">
    <location>
        <begin position="1"/>
        <end position="23"/>
    </location>
</feature>
<dbReference type="Pfam" id="PF07995">
    <property type="entry name" value="GSDH"/>
    <property type="match status" value="1"/>
</dbReference>
<evidence type="ECO:0000313" key="3">
    <source>
        <dbReference type="EMBL" id="PSR54887.1"/>
    </source>
</evidence>
<evidence type="ECO:0000259" key="2">
    <source>
        <dbReference type="Pfam" id="PF07995"/>
    </source>
</evidence>
<comment type="caution">
    <text evidence="3">The sequence shown here is derived from an EMBL/GenBank/DDBJ whole genome shotgun (WGS) entry which is preliminary data.</text>
</comment>
<dbReference type="Gene3D" id="2.120.10.30">
    <property type="entry name" value="TolB, C-terminal domain"/>
    <property type="match status" value="1"/>
</dbReference>
<evidence type="ECO:0000313" key="4">
    <source>
        <dbReference type="Proteomes" id="UP000240357"/>
    </source>
</evidence>
<dbReference type="PANTHER" id="PTHR19328">
    <property type="entry name" value="HEDGEHOG-INTERACTING PROTEIN"/>
    <property type="match status" value="1"/>
</dbReference>
<gene>
    <name evidence="3" type="ORF">AHMF7605_15955</name>
</gene>
<protein>
    <submittedName>
        <fullName evidence="3">Glucose sorbosone dehydrogenase</fullName>
    </submittedName>
</protein>
<accession>A0A2T2YHA1</accession>
<dbReference type="PROSITE" id="PS51257">
    <property type="entry name" value="PROKAR_LIPOPROTEIN"/>
    <property type="match status" value="1"/>
</dbReference>
<dbReference type="InterPro" id="IPR011042">
    <property type="entry name" value="6-blade_b-propeller_TolB-like"/>
</dbReference>
<dbReference type="Proteomes" id="UP000240357">
    <property type="component" value="Unassembled WGS sequence"/>
</dbReference>
<feature type="domain" description="Glucose/Sorbosone dehydrogenase" evidence="2">
    <location>
        <begin position="53"/>
        <end position="393"/>
    </location>
</feature>
<reference evidence="3 4" key="1">
    <citation type="submission" date="2018-03" db="EMBL/GenBank/DDBJ databases">
        <title>Adhaeribacter sp. HMF7605 Genome sequencing and assembly.</title>
        <authorList>
            <person name="Kang H."/>
            <person name="Kang J."/>
            <person name="Cha I."/>
            <person name="Kim H."/>
            <person name="Joh K."/>
        </authorList>
    </citation>
    <scope>NUCLEOTIDE SEQUENCE [LARGE SCALE GENOMIC DNA]</scope>
    <source>
        <strain evidence="3 4">HMF7605</strain>
    </source>
</reference>